<gene>
    <name evidence="1" type="ORF">ACFQLX_09545</name>
</gene>
<accession>A0ABW2GC59</accession>
<protein>
    <submittedName>
        <fullName evidence="1">Uncharacterized protein</fullName>
    </submittedName>
</protein>
<sequence length="319" mass="35116">MGVFRWGRGERRDGRAAPRDTAFEFFSATEGALFRRSVREAFAEHGLEVTLYAEHAVDDTGREFGLNNLAASCHHDERGVRLWPQLVRRHISVLLRTLDGPSALETMAPEQLLGRVYPRVVESALVERGPFDYARQLTPGLSEVLALDLPESVMLLNDEALDPLGGAAALRAQAVRNLRELPVEGHEAVDQGDGQRFHVVMGDSFFTASRVLLLDELVQRVTGRPLGPDGALVAMPFRHQLVFHPIEDIHVIPSLGGMARYAAAGHEDAVGPVSPHIYWWRGGLLTQLSEMAEGTVTVTVGVDLQQVLERLAQEADREG</sequence>
<dbReference type="EMBL" id="JBHSZO010000011">
    <property type="protein sequence ID" value="MFC7218410.1"/>
    <property type="molecule type" value="Genomic_DNA"/>
</dbReference>
<evidence type="ECO:0000313" key="2">
    <source>
        <dbReference type="Proteomes" id="UP001596413"/>
    </source>
</evidence>
<dbReference type="RefSeq" id="WP_386413760.1">
    <property type="nucleotide sequence ID" value="NZ_JBHSZO010000011.1"/>
</dbReference>
<name>A0ABW2GC59_9ACTN</name>
<comment type="caution">
    <text evidence="1">The sequence shown here is derived from an EMBL/GenBank/DDBJ whole genome shotgun (WGS) entry which is preliminary data.</text>
</comment>
<evidence type="ECO:0000313" key="1">
    <source>
        <dbReference type="EMBL" id="MFC7218410.1"/>
    </source>
</evidence>
<proteinExistence type="predicted"/>
<keyword evidence="2" id="KW-1185">Reference proteome</keyword>
<reference evidence="2" key="1">
    <citation type="journal article" date="2019" name="Int. J. Syst. Evol. Microbiol.">
        <title>The Global Catalogue of Microorganisms (GCM) 10K type strain sequencing project: providing services to taxonomists for standard genome sequencing and annotation.</title>
        <authorList>
            <consortium name="The Broad Institute Genomics Platform"/>
            <consortium name="The Broad Institute Genome Sequencing Center for Infectious Disease"/>
            <person name="Wu L."/>
            <person name="Ma J."/>
        </authorList>
    </citation>
    <scope>NUCLEOTIDE SEQUENCE [LARGE SCALE GENOMIC DNA]</scope>
    <source>
        <strain evidence="2">CGMCC 1.13681</strain>
    </source>
</reference>
<organism evidence="1 2">
    <name type="scientific">Streptomyces polyrhachis</name>
    <dbReference type="NCBI Taxonomy" id="1282885"/>
    <lineage>
        <taxon>Bacteria</taxon>
        <taxon>Bacillati</taxon>
        <taxon>Actinomycetota</taxon>
        <taxon>Actinomycetes</taxon>
        <taxon>Kitasatosporales</taxon>
        <taxon>Streptomycetaceae</taxon>
        <taxon>Streptomyces</taxon>
    </lineage>
</organism>
<dbReference type="Proteomes" id="UP001596413">
    <property type="component" value="Unassembled WGS sequence"/>
</dbReference>